<evidence type="ECO:0000256" key="1">
    <source>
        <dbReference type="SAM" id="Phobius"/>
    </source>
</evidence>
<reference evidence="3 4" key="1">
    <citation type="submission" date="2020-08" db="EMBL/GenBank/DDBJ databases">
        <title>Genome sequencing of Purple Non-Sulfur Bacteria from various extreme environments.</title>
        <authorList>
            <person name="Mayer M."/>
        </authorList>
    </citation>
    <scope>NUCLEOTIDE SEQUENCE [LARGE SCALE GENOMIC DNA]</scope>
    <source>
        <strain evidence="3 4">JA135</strain>
    </source>
</reference>
<feature type="transmembrane region" description="Helical" evidence="1">
    <location>
        <begin position="90"/>
        <end position="113"/>
    </location>
</feature>
<accession>A0A7W6RZX1</accession>
<feature type="transmembrane region" description="Helical" evidence="1">
    <location>
        <begin position="150"/>
        <end position="172"/>
    </location>
</feature>
<keyword evidence="1" id="KW-0472">Membrane</keyword>
<comment type="caution">
    <text evidence="3">The sequence shown here is derived from an EMBL/GenBank/DDBJ whole genome shotgun (WGS) entry which is preliminary data.</text>
</comment>
<dbReference type="EMBL" id="JACIGI010000008">
    <property type="protein sequence ID" value="MBB4285657.1"/>
    <property type="molecule type" value="Genomic_DNA"/>
</dbReference>
<evidence type="ECO:0000313" key="3">
    <source>
        <dbReference type="EMBL" id="MBB4285657.1"/>
    </source>
</evidence>
<organism evidence="3 4">
    <name type="scientific">Roseospira goensis</name>
    <dbReference type="NCBI Taxonomy" id="391922"/>
    <lineage>
        <taxon>Bacteria</taxon>
        <taxon>Pseudomonadati</taxon>
        <taxon>Pseudomonadota</taxon>
        <taxon>Alphaproteobacteria</taxon>
        <taxon>Rhodospirillales</taxon>
        <taxon>Rhodospirillaceae</taxon>
        <taxon>Roseospira</taxon>
    </lineage>
</organism>
<feature type="transmembrane region" description="Helical" evidence="1">
    <location>
        <begin position="119"/>
        <end position="138"/>
    </location>
</feature>
<evidence type="ECO:0000313" key="4">
    <source>
        <dbReference type="Proteomes" id="UP000555728"/>
    </source>
</evidence>
<keyword evidence="4" id="KW-1185">Reference proteome</keyword>
<dbReference type="RefSeq" id="WP_184433219.1">
    <property type="nucleotide sequence ID" value="NZ_JACIGI010000008.1"/>
</dbReference>
<feature type="transmembrane region" description="Helical" evidence="1">
    <location>
        <begin position="12"/>
        <end position="33"/>
    </location>
</feature>
<feature type="transmembrane region" description="Helical" evidence="1">
    <location>
        <begin position="184"/>
        <end position="206"/>
    </location>
</feature>
<feature type="domain" description="DUF4396" evidence="2">
    <location>
        <begin position="80"/>
        <end position="211"/>
    </location>
</feature>
<feature type="transmembrane region" description="Helical" evidence="1">
    <location>
        <begin position="49"/>
        <end position="69"/>
    </location>
</feature>
<dbReference type="AlphaFoldDB" id="A0A7W6RZX1"/>
<sequence length="223" mass="23860">MESLRTALVPILDQPAVLVGWLLLNAASLVWLLRDLRHRNPQTMGLMRWVWILTVAYSGPVGLLVYYYSGRAQIARDSLWRRAFRSLAHCYAGCGIGEIIGIVVVAGILALGALTVSTITFALAFAAGFALTMGPLMAEGVSAREAFRDSVVSETASITVMEVVAIGVDLWLAGEATMAQPLFWTSLLVSLTAGLIAAYPVNVLMIRGGIKQGMGHPAEAHGH</sequence>
<gene>
    <name evidence="3" type="ORF">GGD88_001376</name>
</gene>
<keyword evidence="1" id="KW-1133">Transmembrane helix</keyword>
<name>A0A7W6RZX1_9PROT</name>
<protein>
    <recommendedName>
        <fullName evidence="2">DUF4396 domain-containing protein</fullName>
    </recommendedName>
</protein>
<evidence type="ECO:0000259" key="2">
    <source>
        <dbReference type="Pfam" id="PF14342"/>
    </source>
</evidence>
<proteinExistence type="predicted"/>
<keyword evidence="1" id="KW-0812">Transmembrane</keyword>
<dbReference type="InterPro" id="IPR025509">
    <property type="entry name" value="DUF4396"/>
</dbReference>
<dbReference type="Pfam" id="PF14342">
    <property type="entry name" value="DUF4396"/>
    <property type="match status" value="1"/>
</dbReference>
<dbReference type="Proteomes" id="UP000555728">
    <property type="component" value="Unassembled WGS sequence"/>
</dbReference>